<sequence>MRKWYIVFFVCIGFIASCGMKKEEKSSEKTEEVFQYKNITYMEGKQYYVNNTYSNKQVESIKLETKEDFEEIFSPAAVMGEGGLPTPIDFDKSFVLAVIGTEVNQSTLFEVISLKDRGEFLELIYSYKVEGEKLSYSLHPFFFVIVDKKYSKDVRFLKE</sequence>
<organism evidence="1 2">
    <name type="scientific">Myroides pelagicus</name>
    <dbReference type="NCBI Taxonomy" id="270914"/>
    <lineage>
        <taxon>Bacteria</taxon>
        <taxon>Pseudomonadati</taxon>
        <taxon>Bacteroidota</taxon>
        <taxon>Flavobacteriia</taxon>
        <taxon>Flavobacteriales</taxon>
        <taxon>Flavobacteriaceae</taxon>
        <taxon>Myroides</taxon>
    </lineage>
</organism>
<proteinExistence type="predicted"/>
<evidence type="ECO:0008006" key="3">
    <source>
        <dbReference type="Google" id="ProtNLM"/>
    </source>
</evidence>
<reference evidence="1 2" key="1">
    <citation type="journal article" date="2006" name="Int. J. Syst. Evol. Microbiol.">
        <title>Myroides pelagicus sp. nov., isolated from seawater in Thailand.</title>
        <authorList>
            <person name="Yoon J."/>
            <person name="Maneerat S."/>
            <person name="Kawai F."/>
            <person name="Yokota A."/>
        </authorList>
    </citation>
    <scope>NUCLEOTIDE SEQUENCE [LARGE SCALE GENOMIC DNA]</scope>
    <source>
        <strain evidence="1 2">SM1T</strain>
    </source>
</reference>
<dbReference type="PROSITE" id="PS51257">
    <property type="entry name" value="PROKAR_LIPOPROTEIN"/>
    <property type="match status" value="1"/>
</dbReference>
<accession>A0A7K1GQE2</accession>
<dbReference type="OrthoDB" id="8613168at2"/>
<dbReference type="Proteomes" id="UP000488936">
    <property type="component" value="Unassembled WGS sequence"/>
</dbReference>
<dbReference type="RefSeq" id="WP_155036409.1">
    <property type="nucleotide sequence ID" value="NZ_JBHTIG010000029.1"/>
</dbReference>
<dbReference type="EMBL" id="WMJY01000026">
    <property type="protein sequence ID" value="MTH30424.1"/>
    <property type="molecule type" value="Genomic_DNA"/>
</dbReference>
<evidence type="ECO:0000313" key="1">
    <source>
        <dbReference type="EMBL" id="MTH30424.1"/>
    </source>
</evidence>
<comment type="caution">
    <text evidence="1">The sequence shown here is derived from an EMBL/GenBank/DDBJ whole genome shotgun (WGS) entry which is preliminary data.</text>
</comment>
<protein>
    <recommendedName>
        <fullName evidence="3">Lipoprotein</fullName>
    </recommendedName>
</protein>
<keyword evidence="2" id="KW-1185">Reference proteome</keyword>
<name>A0A7K1GQE2_9FLAO</name>
<gene>
    <name evidence="1" type="ORF">GJV77_11005</name>
</gene>
<dbReference type="AlphaFoldDB" id="A0A7K1GQE2"/>
<evidence type="ECO:0000313" key="2">
    <source>
        <dbReference type="Proteomes" id="UP000488936"/>
    </source>
</evidence>